<dbReference type="RefSeq" id="WP_213430870.1">
    <property type="nucleotide sequence ID" value="NZ_AP031286.1"/>
</dbReference>
<dbReference type="EMBL" id="CALYLO010000004">
    <property type="protein sequence ID" value="CAH8246298.1"/>
    <property type="molecule type" value="Genomic_DNA"/>
</dbReference>
<gene>
    <name evidence="1" type="ORF">WJ0W_003533</name>
</gene>
<proteinExistence type="predicted"/>
<comment type="caution">
    <text evidence="1">The sequence shown here is derived from an EMBL/GenBank/DDBJ whole genome shotgun (WGS) entry which is preliminary data.</text>
</comment>
<reference evidence="1" key="1">
    <citation type="submission" date="2022-06" db="EMBL/GenBank/DDBJ databases">
        <authorList>
            <person name="Dietemann V."/>
            <person name="Ory F."/>
            <person name="Dainat B."/>
            <person name="Oberhansli S."/>
        </authorList>
    </citation>
    <scope>NUCLEOTIDE SEQUENCE</scope>
    <source>
        <strain evidence="1">Ena-SAMPLE-TAB-26-04-2022-14:26:32:270-5432</strain>
    </source>
</reference>
<evidence type="ECO:0000313" key="2">
    <source>
        <dbReference type="Proteomes" id="UP001154322"/>
    </source>
</evidence>
<accession>A0ABM9G3N5</accession>
<name>A0ABM9G3N5_9BACL</name>
<sequence>MNKTVDVEKVANEILEVLNRNNISYDAMEYVFECTKKVAHSNTVAYPSLLSRNANPSAAELATAVDVEKIIEEINSRLSAIIPPPEAFYGTHQSRE</sequence>
<organism evidence="1 2">
    <name type="scientific">Paenibacillus melissococcoides</name>
    <dbReference type="NCBI Taxonomy" id="2912268"/>
    <lineage>
        <taxon>Bacteria</taxon>
        <taxon>Bacillati</taxon>
        <taxon>Bacillota</taxon>
        <taxon>Bacilli</taxon>
        <taxon>Bacillales</taxon>
        <taxon>Paenibacillaceae</taxon>
        <taxon>Paenibacillus</taxon>
    </lineage>
</organism>
<protein>
    <recommendedName>
        <fullName evidence="3">Competence protein ComFB</fullName>
    </recommendedName>
</protein>
<evidence type="ECO:0008006" key="3">
    <source>
        <dbReference type="Google" id="ProtNLM"/>
    </source>
</evidence>
<dbReference type="Proteomes" id="UP001154322">
    <property type="component" value="Unassembled WGS sequence"/>
</dbReference>
<evidence type="ECO:0000313" key="1">
    <source>
        <dbReference type="EMBL" id="CAH8246298.1"/>
    </source>
</evidence>
<keyword evidence="2" id="KW-1185">Reference proteome</keyword>